<comment type="similarity">
    <text evidence="2 6">Belongs to the acyl-CoA dehydrogenase family.</text>
</comment>
<evidence type="ECO:0000256" key="4">
    <source>
        <dbReference type="ARBA" id="ARBA00022827"/>
    </source>
</evidence>
<accession>A0ABX0XKG9</accession>
<evidence type="ECO:0000313" key="10">
    <source>
        <dbReference type="EMBL" id="NJC33745.1"/>
    </source>
</evidence>
<evidence type="ECO:0000259" key="8">
    <source>
        <dbReference type="Pfam" id="PF02770"/>
    </source>
</evidence>
<sequence length="364" mass="38058">MIAETLRRFVADELPIDARNKAAYGERGHDPAAWARLAELGIAGALFPEDAGGFGGHGFDIAVLFEELGRGLVVEPFLGSLMAGRALAVTGDHDRLAAIVAGETIVAFAHDEAGADEVADIAVRADRAGDGWRIEGTKIVVPHGEAAGLLLVTARTAGEAGERDGVSLFLVDPSDPGVTRRGYTNIDGGRSADIGFDAAPATLVGGEGAGAAAIEAATDAGLLALSAEALGAMEVVRDLTLDYLRTRQQFGVAIGKFQALQHRMADLLLEIEQARSAVINAAAAFDEPTSSARSRALAAAKYTAGRIGRMVAEEAVQLHGGIGMTWELPLSHYAKRLVMIDHQLGDEDHHLARYIALGRDAQGS</sequence>
<reference evidence="10 11" key="1">
    <citation type="submission" date="2020-03" db="EMBL/GenBank/DDBJ databases">
        <title>Genomic Encyclopedia of Type Strains, Phase IV (KMG-IV): sequencing the most valuable type-strain genomes for metagenomic binning, comparative biology and taxonomic classification.</title>
        <authorList>
            <person name="Goeker M."/>
        </authorList>
    </citation>
    <scope>NUCLEOTIDE SEQUENCE [LARGE SCALE GENOMIC DNA]</scope>
    <source>
        <strain evidence="10 11">DSM 27651</strain>
    </source>
</reference>
<dbReference type="PANTHER" id="PTHR43884">
    <property type="entry name" value="ACYL-COA DEHYDROGENASE"/>
    <property type="match status" value="1"/>
</dbReference>
<dbReference type="InterPro" id="IPR046373">
    <property type="entry name" value="Acyl-CoA_Oxase/DH_mid-dom_sf"/>
</dbReference>
<dbReference type="InterPro" id="IPR013786">
    <property type="entry name" value="AcylCoA_DH/ox_N"/>
</dbReference>
<evidence type="ECO:0000256" key="3">
    <source>
        <dbReference type="ARBA" id="ARBA00022630"/>
    </source>
</evidence>
<feature type="domain" description="Acyl-CoA dehydrogenase/oxidase C-terminal" evidence="7">
    <location>
        <begin position="209"/>
        <end position="335"/>
    </location>
</feature>
<feature type="domain" description="Acyl-CoA oxidase/dehydrogenase middle" evidence="8">
    <location>
        <begin position="111"/>
        <end position="185"/>
    </location>
</feature>
<dbReference type="InterPro" id="IPR006091">
    <property type="entry name" value="Acyl-CoA_Oxase/DH_mid-dom"/>
</dbReference>
<keyword evidence="5 6" id="KW-0560">Oxidoreductase</keyword>
<dbReference type="Gene3D" id="2.40.110.10">
    <property type="entry name" value="Butyryl-CoA Dehydrogenase, subunit A, domain 2"/>
    <property type="match status" value="1"/>
</dbReference>
<evidence type="ECO:0000313" key="11">
    <source>
        <dbReference type="Proteomes" id="UP000734218"/>
    </source>
</evidence>
<dbReference type="InterPro" id="IPR009075">
    <property type="entry name" value="AcylCo_DH/oxidase_C"/>
</dbReference>
<dbReference type="Pfam" id="PF02771">
    <property type="entry name" value="Acyl-CoA_dh_N"/>
    <property type="match status" value="1"/>
</dbReference>
<name>A0ABX0XKG9_9SPHN</name>
<comment type="caution">
    <text evidence="10">The sequence shown here is derived from an EMBL/GenBank/DDBJ whole genome shotgun (WGS) entry which is preliminary data.</text>
</comment>
<dbReference type="Gene3D" id="1.10.540.10">
    <property type="entry name" value="Acyl-CoA dehydrogenase/oxidase, N-terminal domain"/>
    <property type="match status" value="1"/>
</dbReference>
<evidence type="ECO:0000259" key="9">
    <source>
        <dbReference type="Pfam" id="PF02771"/>
    </source>
</evidence>
<organism evidence="10 11">
    <name type="scientific">Sphingomonas jejuensis</name>
    <dbReference type="NCBI Taxonomy" id="904715"/>
    <lineage>
        <taxon>Bacteria</taxon>
        <taxon>Pseudomonadati</taxon>
        <taxon>Pseudomonadota</taxon>
        <taxon>Alphaproteobacteria</taxon>
        <taxon>Sphingomonadales</taxon>
        <taxon>Sphingomonadaceae</taxon>
        <taxon>Sphingomonas</taxon>
    </lineage>
</organism>
<dbReference type="Proteomes" id="UP000734218">
    <property type="component" value="Unassembled WGS sequence"/>
</dbReference>
<dbReference type="InterPro" id="IPR037069">
    <property type="entry name" value="AcylCoA_DH/ox_N_sf"/>
</dbReference>
<dbReference type="PANTHER" id="PTHR43884:SF20">
    <property type="entry name" value="ACYL-COA DEHYDROGENASE FADE28"/>
    <property type="match status" value="1"/>
</dbReference>
<proteinExistence type="inferred from homology"/>
<dbReference type="InterPro" id="IPR009100">
    <property type="entry name" value="AcylCoA_DH/oxidase_NM_dom_sf"/>
</dbReference>
<dbReference type="Gene3D" id="1.20.140.10">
    <property type="entry name" value="Butyryl-CoA Dehydrogenase, subunit A, domain 3"/>
    <property type="match status" value="1"/>
</dbReference>
<keyword evidence="4 6" id="KW-0274">FAD</keyword>
<evidence type="ECO:0000256" key="6">
    <source>
        <dbReference type="RuleBase" id="RU362125"/>
    </source>
</evidence>
<dbReference type="EMBL" id="JAATJE010000001">
    <property type="protein sequence ID" value="NJC33745.1"/>
    <property type="molecule type" value="Genomic_DNA"/>
</dbReference>
<dbReference type="Pfam" id="PF00441">
    <property type="entry name" value="Acyl-CoA_dh_1"/>
    <property type="match status" value="1"/>
</dbReference>
<dbReference type="SUPFAM" id="SSF56645">
    <property type="entry name" value="Acyl-CoA dehydrogenase NM domain-like"/>
    <property type="match status" value="1"/>
</dbReference>
<dbReference type="Pfam" id="PF02770">
    <property type="entry name" value="Acyl-CoA_dh_M"/>
    <property type="match status" value="1"/>
</dbReference>
<keyword evidence="11" id="KW-1185">Reference proteome</keyword>
<feature type="domain" description="Acyl-CoA dehydrogenase/oxidase N-terminal" evidence="9">
    <location>
        <begin position="1"/>
        <end position="73"/>
    </location>
</feature>
<evidence type="ECO:0000256" key="5">
    <source>
        <dbReference type="ARBA" id="ARBA00023002"/>
    </source>
</evidence>
<keyword evidence="3 6" id="KW-0285">Flavoprotein</keyword>
<comment type="cofactor">
    <cofactor evidence="1 6">
        <name>FAD</name>
        <dbReference type="ChEBI" id="CHEBI:57692"/>
    </cofactor>
</comment>
<gene>
    <name evidence="10" type="ORF">GGR88_001219</name>
</gene>
<protein>
    <submittedName>
        <fullName evidence="10">Alkylation response protein AidB-like acyl-CoA dehydrogenase</fullName>
    </submittedName>
</protein>
<evidence type="ECO:0000256" key="2">
    <source>
        <dbReference type="ARBA" id="ARBA00009347"/>
    </source>
</evidence>
<evidence type="ECO:0000259" key="7">
    <source>
        <dbReference type="Pfam" id="PF00441"/>
    </source>
</evidence>
<dbReference type="CDD" id="cd00567">
    <property type="entry name" value="ACAD"/>
    <property type="match status" value="1"/>
</dbReference>
<dbReference type="SUPFAM" id="SSF47203">
    <property type="entry name" value="Acyl-CoA dehydrogenase C-terminal domain-like"/>
    <property type="match status" value="1"/>
</dbReference>
<evidence type="ECO:0000256" key="1">
    <source>
        <dbReference type="ARBA" id="ARBA00001974"/>
    </source>
</evidence>
<dbReference type="InterPro" id="IPR036250">
    <property type="entry name" value="AcylCo_DH-like_C"/>
</dbReference>